<feature type="transmembrane region" description="Helical" evidence="1">
    <location>
        <begin position="18"/>
        <end position="39"/>
    </location>
</feature>
<evidence type="ECO:0000313" key="2">
    <source>
        <dbReference type="EMBL" id="EMD83201.1"/>
    </source>
</evidence>
<gene>
    <name evidence="2" type="ORF">C725_1102</name>
</gene>
<dbReference type="AlphaFoldDB" id="M2TN85"/>
<dbReference type="Proteomes" id="UP000011717">
    <property type="component" value="Unassembled WGS sequence"/>
</dbReference>
<evidence type="ECO:0000256" key="1">
    <source>
        <dbReference type="SAM" id="Phobius"/>
    </source>
</evidence>
<reference evidence="2 3" key="1">
    <citation type="journal article" date="2013" name="Genome Announc.">
        <title>Draft Genome Sequence of Strain JLT2015T, Belonging to the Family Sphingomonadaceae of the Alphaproteobacteria.</title>
        <authorList>
            <person name="Tang K."/>
            <person name="Liu K."/>
            <person name="Li S."/>
            <person name="Jiao N."/>
        </authorList>
    </citation>
    <scope>NUCLEOTIDE SEQUENCE [LARGE SCALE GENOMIC DNA]</scope>
    <source>
        <strain evidence="2 3">JLT2015</strain>
    </source>
</reference>
<keyword evidence="1" id="KW-1133">Transmembrane helix</keyword>
<protein>
    <submittedName>
        <fullName evidence="2">Uncharacterized protein</fullName>
    </submittedName>
</protein>
<name>M2TN85_9SPHN</name>
<organism evidence="2 3">
    <name type="scientific">Pacificimonas flava</name>
    <dbReference type="NCBI Taxonomy" id="1234595"/>
    <lineage>
        <taxon>Bacteria</taxon>
        <taxon>Pseudomonadati</taxon>
        <taxon>Pseudomonadota</taxon>
        <taxon>Alphaproteobacteria</taxon>
        <taxon>Sphingomonadales</taxon>
        <taxon>Sphingosinicellaceae</taxon>
        <taxon>Pacificimonas</taxon>
    </lineage>
</organism>
<keyword evidence="1" id="KW-0472">Membrane</keyword>
<evidence type="ECO:0000313" key="3">
    <source>
        <dbReference type="Proteomes" id="UP000011717"/>
    </source>
</evidence>
<comment type="caution">
    <text evidence="2">The sequence shown here is derived from an EMBL/GenBank/DDBJ whole genome shotgun (WGS) entry which is preliminary data.</text>
</comment>
<keyword evidence="1" id="KW-0812">Transmembrane</keyword>
<dbReference type="EMBL" id="AMRV01000003">
    <property type="protein sequence ID" value="EMD83201.1"/>
    <property type="molecule type" value="Genomic_DNA"/>
</dbReference>
<accession>M2TN85</accession>
<dbReference type="RefSeq" id="WP_008600744.1">
    <property type="nucleotide sequence ID" value="NZ_AMRV01000003.1"/>
</dbReference>
<sequence length="54" mass="5560">MLAAAPETARIELTMRKFLIAAAVPLLFLAAALIVPGLGMERPAAARSSSADGH</sequence>
<keyword evidence="3" id="KW-1185">Reference proteome</keyword>
<proteinExistence type="predicted"/>